<accession>A0AB39CDN6</accession>
<dbReference type="Gene3D" id="2.60.40.2030">
    <property type="match status" value="1"/>
</dbReference>
<dbReference type="InterPro" id="IPR038081">
    <property type="entry name" value="CalX-like_sf"/>
</dbReference>
<reference evidence="1" key="1">
    <citation type="submission" date="2024-07" db="EMBL/GenBank/DDBJ databases">
        <authorList>
            <person name="Bringhurst R.M."/>
            <person name="Homer T.E."/>
        </authorList>
    </citation>
    <scope>NUCLEOTIDE SEQUENCE</scope>
</reference>
<evidence type="ECO:0000313" key="1">
    <source>
        <dbReference type="EMBL" id="XDJ15037.1"/>
    </source>
</evidence>
<protein>
    <submittedName>
        <fullName evidence="1">Uncharacterized protein</fullName>
    </submittedName>
</protein>
<sequence>MSDLTIRSPNGQWVNICASEWKVLQEDGTWKEIDPLNDLRVRHGSNDYWLQVNCDQDAAYCPPEQLANCWPGYSGNFDSSEFKVGGATGYLVCDCDGNNCKTYTGHTPDYNVVGGRFTSTAPVVEETIAYSLPTTLYGHDAEITEMLVYAGTRSGHIEVSVLELDTQVRVRIYNDCVLLGDSDVSGNYFNVFFNTEPPETTEDDCGEPVPANNFLTVRVDAPAGARWHVKLGEVNISQQTHFDRPAPCFGTFGPVLPCFVNDDGNMLQQDIATYENVHYLPDTGRVDIDLTVNGTQPVQFEVFYAGGRVAGITTANSKTQTQVANTLTFNHTVVGGDNFVIVRYTGPRQYNDWTYSMFCPGQRGSRINMMECMGVPDPVPYDVLCRPLNDSLDPRYAIVGQGAHTTDIWYDFTGKARGDIVVEYFVEDAVQLVFYQGSYPNEMLVAGTQNVIKGHNRFYFRFEPANGSVVHVKIIGPCCPEWAFTVSCPVPPPVLNIPDAEIVRGKKGETSLLCFDITLENKTPRDVTFTWETSPLTAIVSENGTCTVTESVPNSPFCNILATGTGVEAGSSNDTWIGYSCYRIRSSHHSPNCAVGGQYYVVETEIELPYDGTYTMVGCADDNMYVYLDCVRKFSAPTWEWASSARITAKAGWQTLSIMYQNVPHCTPGWVKLVILNSSGQVVFATNPYTHLWRSKVGGITAEPPPLAITYGADYNKVQGTATIPACNQSTRICVPVCGTDLMGPDVTFQVTLKNLVNAEPGKMTAIGTIKNQNYFECDQHTELAVSTNGLSPYVNRGAYQLFTGDLLTYGAGVKVIDADINIPASGLYTIFFHGMDNAALYMDCQLIATNSGAGGAMRTWIPMNRGIRKFYIQYSMNNSKVARPGYAAMAIMDQQNRVVYATNPADWRGRLIAEGTPPSCDQFPDTCNIVGNTIEQQSHSGASGGFTVGYGAIKVRSSLHSNSGQSSGAVYSVQYRPTLPAGTYTILWSCDDTGHLYVNCQHIASKGSNWRNTQSNSFTVTDGSKPTVITICYANGGGDVTWANWAILNAAGQAVSVSGPGLPGASSAAGNPLAQSVGMRLYENTTAYGVIGIHPGTSYNGKGAGPHYGYWSAERDFEIPEDGEYYASGGADDALGLYIGCTARPLNGTRFALKKGPTKFHVRVYNYKAKDETWFYFRLYKADGTLVYLSRADGWRGKMSDLDHSGLG</sequence>
<dbReference type="EMBL" id="PQ015379">
    <property type="protein sequence ID" value="XDJ15037.1"/>
    <property type="molecule type" value="Genomic_DNA"/>
</dbReference>
<organism evidence="1">
    <name type="scientific">Pseudomonas phage HRDY3</name>
    <dbReference type="NCBI Taxonomy" id="3236930"/>
    <lineage>
        <taxon>Viruses</taxon>
    </lineage>
</organism>
<proteinExistence type="predicted"/>
<name>A0AB39CDN6_9VIRU</name>